<accession>A0A9P7AZT5</accession>
<dbReference type="PANTHER" id="PTHR46457:SF1">
    <property type="entry name" value="DNA REPAIR PROTEIN RAD51 HOMOLOG 4"/>
    <property type="match status" value="1"/>
</dbReference>
<keyword evidence="5" id="KW-1185">Reference proteome</keyword>
<evidence type="ECO:0000313" key="4">
    <source>
        <dbReference type="EMBL" id="KAG0651375.1"/>
    </source>
</evidence>
<reference evidence="4" key="1">
    <citation type="submission" date="2019-07" db="EMBL/GenBank/DDBJ databases">
        <title>Hyphodiscus hymeniophilus genome sequencing and assembly.</title>
        <authorList>
            <person name="Kramer G."/>
            <person name="Nodwell J."/>
        </authorList>
    </citation>
    <scope>NUCLEOTIDE SEQUENCE</scope>
    <source>
        <strain evidence="4">ATCC 34498</strain>
    </source>
</reference>
<dbReference type="AlphaFoldDB" id="A0A9P7AZT5"/>
<name>A0A9P7AZT5_9HELO</name>
<organism evidence="4 5">
    <name type="scientific">Hyphodiscus hymeniophilus</name>
    <dbReference type="NCBI Taxonomy" id="353542"/>
    <lineage>
        <taxon>Eukaryota</taxon>
        <taxon>Fungi</taxon>
        <taxon>Dikarya</taxon>
        <taxon>Ascomycota</taxon>
        <taxon>Pezizomycotina</taxon>
        <taxon>Leotiomycetes</taxon>
        <taxon>Helotiales</taxon>
        <taxon>Hyphodiscaceae</taxon>
        <taxon>Hyphodiscus</taxon>
    </lineage>
</organism>
<dbReference type="GO" id="GO:0005815">
    <property type="term" value="C:microtubule organizing center"/>
    <property type="evidence" value="ECO:0007669"/>
    <property type="project" value="TreeGrafter"/>
</dbReference>
<protein>
    <submittedName>
        <fullName evidence="4">Uncharacterized protein</fullName>
    </submittedName>
</protein>
<dbReference type="GO" id="GO:0007131">
    <property type="term" value="P:reciprocal meiotic recombination"/>
    <property type="evidence" value="ECO:0007669"/>
    <property type="project" value="TreeGrafter"/>
</dbReference>
<dbReference type="Proteomes" id="UP000785200">
    <property type="component" value="Unassembled WGS sequence"/>
</dbReference>
<dbReference type="GO" id="GO:0005657">
    <property type="term" value="C:replication fork"/>
    <property type="evidence" value="ECO:0007669"/>
    <property type="project" value="TreeGrafter"/>
</dbReference>
<sequence>MIEIDHTAVPLPEPATPVLASYLLNIEEKQRTRFSARGDKIRSGCNEIDDHMLGGGFERGILVGISAEAGEGRLISLHLLSFILISHLSFSLAESSQPPKTRATIIDTTGSFPITLLAKILKAQILDTKTKTARQSIDDGNYAVFNNTVNEKEADDQVRRCLEMVAISRVFDIEGLWEVLGEVGKSSDSGAADDESMSDEDGVEIVIIDNMTHLINELFARKERSEAHTLLTTLSRALHTLTHTRNILTVLHNKTVSSISKTYETDPSIEERYPQRRNKPNQNPQSTSVFPSNQLKPALGQIFSQLPDLHLLVSALPKTRGDAQQHYGQEDDADFRTGSGIKEVQFCNVIEVLKDETPNLGSQTEEERYQRKFGGREQRWAAVEVSADGLALVDTFMAKGNMRGLGLEREKGRTGDVGSVAKLYGFGGRRV</sequence>
<comment type="caution">
    <text evidence="4">The sequence shown here is derived from an EMBL/GenBank/DDBJ whole genome shotgun (WGS) entry which is preliminary data.</text>
</comment>
<dbReference type="GO" id="GO:0033063">
    <property type="term" value="C:Rad51B-Rad51C-Rad51D-XRCC2 complex"/>
    <property type="evidence" value="ECO:0007669"/>
    <property type="project" value="TreeGrafter"/>
</dbReference>
<evidence type="ECO:0000313" key="5">
    <source>
        <dbReference type="Proteomes" id="UP000785200"/>
    </source>
</evidence>
<gene>
    <name evidence="4" type="ORF">D0Z07_1636</name>
</gene>
<dbReference type="GO" id="GO:0003697">
    <property type="term" value="F:single-stranded DNA binding"/>
    <property type="evidence" value="ECO:0007669"/>
    <property type="project" value="TreeGrafter"/>
</dbReference>
<dbReference type="InterPro" id="IPR027417">
    <property type="entry name" value="P-loop_NTPase"/>
</dbReference>
<keyword evidence="2" id="KW-0539">Nucleus</keyword>
<dbReference type="GO" id="GO:0042148">
    <property type="term" value="P:DNA strand invasion"/>
    <property type="evidence" value="ECO:0007669"/>
    <property type="project" value="TreeGrafter"/>
</dbReference>
<dbReference type="GO" id="GO:0008094">
    <property type="term" value="F:ATP-dependent activity, acting on DNA"/>
    <property type="evidence" value="ECO:0007669"/>
    <property type="project" value="TreeGrafter"/>
</dbReference>
<dbReference type="EMBL" id="VNKQ01000004">
    <property type="protein sequence ID" value="KAG0651375.1"/>
    <property type="molecule type" value="Genomic_DNA"/>
</dbReference>
<comment type="subcellular location">
    <subcellularLocation>
        <location evidence="1">Nucleus</location>
    </subcellularLocation>
</comment>
<dbReference type="GO" id="GO:0000724">
    <property type="term" value="P:double-strand break repair via homologous recombination"/>
    <property type="evidence" value="ECO:0007669"/>
    <property type="project" value="TreeGrafter"/>
</dbReference>
<dbReference type="Gene3D" id="3.40.50.300">
    <property type="entry name" value="P-loop containing nucleotide triphosphate hydrolases"/>
    <property type="match status" value="1"/>
</dbReference>
<dbReference type="PANTHER" id="PTHR46457">
    <property type="entry name" value="DNA REPAIR PROTEIN RAD51 HOMOLOG 4"/>
    <property type="match status" value="1"/>
</dbReference>
<feature type="compositionally biased region" description="Polar residues" evidence="3">
    <location>
        <begin position="280"/>
        <end position="292"/>
    </location>
</feature>
<evidence type="ECO:0000256" key="2">
    <source>
        <dbReference type="ARBA" id="ARBA00023242"/>
    </source>
</evidence>
<dbReference type="OrthoDB" id="336321at2759"/>
<dbReference type="GO" id="GO:0000723">
    <property type="term" value="P:telomere maintenance"/>
    <property type="evidence" value="ECO:0007669"/>
    <property type="project" value="TreeGrafter"/>
</dbReference>
<dbReference type="SUPFAM" id="SSF52540">
    <property type="entry name" value="P-loop containing nucleoside triphosphate hydrolases"/>
    <property type="match status" value="1"/>
</dbReference>
<feature type="region of interest" description="Disordered" evidence="3">
    <location>
        <begin position="261"/>
        <end position="292"/>
    </location>
</feature>
<evidence type="ECO:0000256" key="3">
    <source>
        <dbReference type="SAM" id="MobiDB-lite"/>
    </source>
</evidence>
<proteinExistence type="predicted"/>
<evidence type="ECO:0000256" key="1">
    <source>
        <dbReference type="ARBA" id="ARBA00004123"/>
    </source>
</evidence>
<dbReference type="GO" id="GO:0000400">
    <property type="term" value="F:four-way junction DNA binding"/>
    <property type="evidence" value="ECO:0007669"/>
    <property type="project" value="TreeGrafter"/>
</dbReference>
<dbReference type="InterPro" id="IPR051988">
    <property type="entry name" value="HRR_RAD51_Paralog"/>
</dbReference>